<keyword evidence="7 13" id="KW-0276">Fatty acid metabolism</keyword>
<comment type="pathway">
    <text evidence="13">Lipid metabolism; malonyl-CoA biosynthesis; malonyl-CoA from acetyl-CoA: step 1/1.</text>
</comment>
<keyword evidence="2 13" id="KW-0444">Lipid biosynthesis</keyword>
<reference evidence="15" key="1">
    <citation type="submission" date="2020-01" db="EMBL/GenBank/DDBJ databases">
        <authorList>
            <person name="Meier V. D."/>
            <person name="Meier V D."/>
        </authorList>
    </citation>
    <scope>NUCLEOTIDE SEQUENCE</scope>
    <source>
        <strain evidence="15">HLG_WM_MAG_08</strain>
    </source>
</reference>
<evidence type="ECO:0000256" key="9">
    <source>
        <dbReference type="ARBA" id="ARBA00022840"/>
    </source>
</evidence>
<evidence type="ECO:0000256" key="1">
    <source>
        <dbReference type="ARBA" id="ARBA00004496"/>
    </source>
</evidence>
<proteinExistence type="inferred from homology"/>
<dbReference type="PROSITE" id="PS50980">
    <property type="entry name" value="COA_CT_NTER"/>
    <property type="match status" value="1"/>
</dbReference>
<dbReference type="GO" id="GO:0003989">
    <property type="term" value="F:acetyl-CoA carboxylase activity"/>
    <property type="evidence" value="ECO:0007669"/>
    <property type="project" value="InterPro"/>
</dbReference>
<dbReference type="PRINTS" id="PR01070">
    <property type="entry name" value="ACCCTRFRASEB"/>
</dbReference>
<dbReference type="EMBL" id="CACVAV010000282">
    <property type="protein sequence ID" value="CAA6818085.1"/>
    <property type="molecule type" value="Genomic_DNA"/>
</dbReference>
<dbReference type="EC" id="2.1.3.15" evidence="13"/>
<evidence type="ECO:0000256" key="2">
    <source>
        <dbReference type="ARBA" id="ARBA00022516"/>
    </source>
</evidence>
<feature type="zinc finger region" description="C4-type" evidence="13">
    <location>
        <begin position="31"/>
        <end position="53"/>
    </location>
</feature>
<keyword evidence="3 13" id="KW-0808">Transferase</keyword>
<keyword evidence="8 13" id="KW-0862">Zinc</keyword>
<evidence type="ECO:0000256" key="5">
    <source>
        <dbReference type="ARBA" id="ARBA00022741"/>
    </source>
</evidence>
<evidence type="ECO:0000256" key="13">
    <source>
        <dbReference type="HAMAP-Rule" id="MF_01395"/>
    </source>
</evidence>
<comment type="catalytic activity">
    <reaction evidence="13">
        <text>N(6)-carboxybiotinyl-L-lysyl-[protein] + acetyl-CoA = N(6)-biotinyl-L-lysyl-[protein] + malonyl-CoA</text>
        <dbReference type="Rhea" id="RHEA:54728"/>
        <dbReference type="Rhea" id="RHEA-COMP:10505"/>
        <dbReference type="Rhea" id="RHEA-COMP:10506"/>
        <dbReference type="ChEBI" id="CHEBI:57288"/>
        <dbReference type="ChEBI" id="CHEBI:57384"/>
        <dbReference type="ChEBI" id="CHEBI:83144"/>
        <dbReference type="ChEBI" id="CHEBI:83145"/>
        <dbReference type="EC" id="2.1.3.15"/>
    </reaction>
</comment>
<dbReference type="Gene3D" id="3.90.226.10">
    <property type="entry name" value="2-enoyl-CoA Hydratase, Chain A, domain 1"/>
    <property type="match status" value="1"/>
</dbReference>
<dbReference type="Pfam" id="PF01039">
    <property type="entry name" value="Carboxyl_trans"/>
    <property type="match status" value="1"/>
</dbReference>
<feature type="binding site" evidence="13">
    <location>
        <position position="53"/>
    </location>
    <ligand>
        <name>Zn(2+)</name>
        <dbReference type="ChEBI" id="CHEBI:29105"/>
    </ligand>
</feature>
<sequence length="312" mass="34576">MSWFEKLLPSRIRTEGTTEKKSIPEGLWHQCTECQAVLYRAELERNNEVCPKCENHMRIYGRKRLDAFLDKEEREEIGADVEPLDALKFKDTKKYKDRLSAAQKLTEEKDALIVMKGAVLGVPVVVAAFDFRFMGGSMGSVVGERFVRGAQRALEDNVPFICFSASGGARMQEALFSLMQMAKTSAILTRLADKGVPYISVLTDPTMGGVSASFAMLGDVQIAEPKALIGFAGPRVIEQTVREKLPEGFQRSEFLLEKGAIDMIVHRNKMRETIADLLAILQHKPTPLEPVVADLTASPDEVDTPAKSDAVQ</sequence>
<keyword evidence="11 13" id="KW-0275">Fatty acid biosynthesis</keyword>
<evidence type="ECO:0000256" key="8">
    <source>
        <dbReference type="ARBA" id="ARBA00022833"/>
    </source>
</evidence>
<evidence type="ECO:0000256" key="7">
    <source>
        <dbReference type="ARBA" id="ARBA00022832"/>
    </source>
</evidence>
<dbReference type="PANTHER" id="PTHR42995">
    <property type="entry name" value="ACETYL-COENZYME A CARBOXYLASE CARBOXYL TRANSFERASE SUBUNIT BETA, CHLOROPLASTIC"/>
    <property type="match status" value="1"/>
</dbReference>
<dbReference type="GO" id="GO:0005524">
    <property type="term" value="F:ATP binding"/>
    <property type="evidence" value="ECO:0007669"/>
    <property type="project" value="UniProtKB-KW"/>
</dbReference>
<comment type="similarity">
    <text evidence="13">Belongs to the AccD/PCCB family.</text>
</comment>
<dbReference type="PANTHER" id="PTHR42995:SF5">
    <property type="entry name" value="ACETYL-COENZYME A CARBOXYLASE CARBOXYL TRANSFERASE SUBUNIT BETA, CHLOROPLASTIC"/>
    <property type="match status" value="1"/>
</dbReference>
<dbReference type="NCBIfam" id="TIGR00515">
    <property type="entry name" value="accD"/>
    <property type="match status" value="1"/>
</dbReference>
<evidence type="ECO:0000256" key="11">
    <source>
        <dbReference type="ARBA" id="ARBA00023160"/>
    </source>
</evidence>
<accession>A0A6S6TFI6</accession>
<dbReference type="InterPro" id="IPR034733">
    <property type="entry name" value="AcCoA_carboxyl_beta"/>
</dbReference>
<comment type="subcellular location">
    <subcellularLocation>
        <location evidence="1 13">Cytoplasm</location>
    </subcellularLocation>
</comment>
<dbReference type="AlphaFoldDB" id="A0A6S6TFI6"/>
<keyword evidence="10 13" id="KW-0443">Lipid metabolism</keyword>
<feature type="binding site" evidence="13">
    <location>
        <position position="31"/>
    </location>
    <ligand>
        <name>Zn(2+)</name>
        <dbReference type="ChEBI" id="CHEBI:29105"/>
    </ligand>
</feature>
<keyword evidence="6 13" id="KW-0863">Zinc-finger</keyword>
<dbReference type="GO" id="GO:2001295">
    <property type="term" value="P:malonyl-CoA biosynthetic process"/>
    <property type="evidence" value="ECO:0007669"/>
    <property type="project" value="UniProtKB-UniRule"/>
</dbReference>
<keyword evidence="13" id="KW-0963">Cytoplasm</keyword>
<evidence type="ECO:0000259" key="14">
    <source>
        <dbReference type="PROSITE" id="PS50980"/>
    </source>
</evidence>
<dbReference type="InterPro" id="IPR041010">
    <property type="entry name" value="Znf-ACC"/>
</dbReference>
<gene>
    <name evidence="13" type="primary">accD</name>
    <name evidence="15" type="ORF">HELGO_WM19812</name>
</gene>
<keyword evidence="9 13" id="KW-0067">ATP-binding</keyword>
<dbReference type="SUPFAM" id="SSF52096">
    <property type="entry name" value="ClpP/crotonase"/>
    <property type="match status" value="1"/>
</dbReference>
<dbReference type="UniPathway" id="UPA00655">
    <property type="reaction ID" value="UER00711"/>
</dbReference>
<feature type="binding site" evidence="13">
    <location>
        <position position="50"/>
    </location>
    <ligand>
        <name>Zn(2+)</name>
        <dbReference type="ChEBI" id="CHEBI:29105"/>
    </ligand>
</feature>
<dbReference type="Pfam" id="PF17848">
    <property type="entry name" value="Zn_ribbon_ACC"/>
    <property type="match status" value="1"/>
</dbReference>
<protein>
    <recommendedName>
        <fullName evidence="13">Acetyl-coenzyme A carboxylase carboxyl transferase subunit beta</fullName>
        <shortName evidence="13">ACCase subunit beta</shortName>
        <shortName evidence="13">Acetyl-CoA carboxylase carboxyltransferase subunit beta</shortName>
        <ecNumber evidence="13">2.1.3.15</ecNumber>
    </recommendedName>
</protein>
<evidence type="ECO:0000256" key="10">
    <source>
        <dbReference type="ARBA" id="ARBA00023098"/>
    </source>
</evidence>
<comment type="cofactor">
    <cofactor evidence="13">
        <name>Zn(2+)</name>
        <dbReference type="ChEBI" id="CHEBI:29105"/>
    </cofactor>
    <text evidence="13">Binds 1 zinc ion per subunit.</text>
</comment>
<evidence type="ECO:0000256" key="12">
    <source>
        <dbReference type="ARBA" id="ARBA00025280"/>
    </source>
</evidence>
<dbReference type="GO" id="GO:0009329">
    <property type="term" value="C:acetate CoA-transferase complex"/>
    <property type="evidence" value="ECO:0007669"/>
    <property type="project" value="TreeGrafter"/>
</dbReference>
<keyword evidence="15" id="KW-0436">Ligase</keyword>
<evidence type="ECO:0000313" key="15">
    <source>
        <dbReference type="EMBL" id="CAA6818085.1"/>
    </source>
</evidence>
<comment type="function">
    <text evidence="12 13">Component of the acetyl coenzyme A carboxylase (ACC) complex. Biotin carboxylase (BC) catalyzes the carboxylation of biotin on its carrier protein (BCCP) and then the CO(2) group is transferred by the transcarboxylase to acetyl-CoA to form malonyl-CoA.</text>
</comment>
<dbReference type="GO" id="GO:0016743">
    <property type="term" value="F:carboxyl- or carbamoyltransferase activity"/>
    <property type="evidence" value="ECO:0007669"/>
    <property type="project" value="UniProtKB-UniRule"/>
</dbReference>
<keyword evidence="5 13" id="KW-0547">Nucleotide-binding</keyword>
<dbReference type="InterPro" id="IPR029045">
    <property type="entry name" value="ClpP/crotonase-like_dom_sf"/>
</dbReference>
<evidence type="ECO:0000256" key="4">
    <source>
        <dbReference type="ARBA" id="ARBA00022723"/>
    </source>
</evidence>
<comment type="subunit">
    <text evidence="13">Acetyl-CoA carboxylase is a heterohexamer composed of biotin carboxyl carrier protein (AccB), biotin carboxylase (AccC) and two subunits each of ACCase subunit alpha (AccA) and ACCase subunit beta (AccD).</text>
</comment>
<feature type="domain" description="CoA carboxyltransferase N-terminal" evidence="14">
    <location>
        <begin position="27"/>
        <end position="296"/>
    </location>
</feature>
<dbReference type="GO" id="GO:0008270">
    <property type="term" value="F:zinc ion binding"/>
    <property type="evidence" value="ECO:0007669"/>
    <property type="project" value="UniProtKB-UniRule"/>
</dbReference>
<evidence type="ECO:0000256" key="3">
    <source>
        <dbReference type="ARBA" id="ARBA00022679"/>
    </source>
</evidence>
<dbReference type="GO" id="GO:0006633">
    <property type="term" value="P:fatty acid biosynthetic process"/>
    <property type="evidence" value="ECO:0007669"/>
    <property type="project" value="UniProtKB-KW"/>
</dbReference>
<organism evidence="15">
    <name type="scientific">uncultured Thiotrichaceae bacterium</name>
    <dbReference type="NCBI Taxonomy" id="298394"/>
    <lineage>
        <taxon>Bacteria</taxon>
        <taxon>Pseudomonadati</taxon>
        <taxon>Pseudomonadota</taxon>
        <taxon>Gammaproteobacteria</taxon>
        <taxon>Thiotrichales</taxon>
        <taxon>Thiotrichaceae</taxon>
        <taxon>environmental samples</taxon>
    </lineage>
</organism>
<feature type="binding site" evidence="13">
    <location>
        <position position="34"/>
    </location>
    <ligand>
        <name>Zn(2+)</name>
        <dbReference type="ChEBI" id="CHEBI:29105"/>
    </ligand>
</feature>
<dbReference type="InterPro" id="IPR000438">
    <property type="entry name" value="Acetyl_CoA_COase_Trfase_b_su"/>
</dbReference>
<keyword evidence="4 13" id="KW-0479">Metal-binding</keyword>
<dbReference type="InterPro" id="IPR011762">
    <property type="entry name" value="COA_CT_N"/>
</dbReference>
<dbReference type="HAMAP" id="MF_01395">
    <property type="entry name" value="AcetylCoA_CT_beta"/>
    <property type="match status" value="1"/>
</dbReference>
<name>A0A6S6TFI6_9GAMM</name>
<evidence type="ECO:0000256" key="6">
    <source>
        <dbReference type="ARBA" id="ARBA00022771"/>
    </source>
</evidence>